<accession>A0AAV2Z7M2</accession>
<name>A0AAV2Z7M2_9STRA</name>
<dbReference type="EMBL" id="DAKRPA010000033">
    <property type="protein sequence ID" value="DBA02331.1"/>
    <property type="molecule type" value="Genomic_DNA"/>
</dbReference>
<evidence type="ECO:0000313" key="1">
    <source>
        <dbReference type="EMBL" id="DBA02331.1"/>
    </source>
</evidence>
<comment type="caution">
    <text evidence="1">The sequence shown here is derived from an EMBL/GenBank/DDBJ whole genome shotgun (WGS) entry which is preliminary data.</text>
</comment>
<sequence>LISEFGCKLSQLELSTKLKTFKRNGNSWNDFLEYLKFIDSIMLGDQSKLVLDVFCATACPELAPTLVAHQDPYNDDYLEEADRAKDLLCQLKGDGRYYHAHSPPRRQCRKPTQ</sequence>
<feature type="non-terminal residue" evidence="1">
    <location>
        <position position="1"/>
    </location>
</feature>
<dbReference type="Proteomes" id="UP001146120">
    <property type="component" value="Unassembled WGS sequence"/>
</dbReference>
<reference evidence="1" key="2">
    <citation type="journal article" date="2023" name="Microbiol Resour">
        <title>Decontamination and Annotation of the Draft Genome Sequence of the Oomycete Lagenidium giganteum ARSEF 373.</title>
        <authorList>
            <person name="Morgan W.R."/>
            <person name="Tartar A."/>
        </authorList>
    </citation>
    <scope>NUCLEOTIDE SEQUENCE</scope>
    <source>
        <strain evidence="1">ARSEF 373</strain>
    </source>
</reference>
<reference evidence="1" key="1">
    <citation type="submission" date="2022-11" db="EMBL/GenBank/DDBJ databases">
        <authorList>
            <person name="Morgan W.R."/>
            <person name="Tartar A."/>
        </authorList>
    </citation>
    <scope>NUCLEOTIDE SEQUENCE</scope>
    <source>
        <strain evidence="1">ARSEF 373</strain>
    </source>
</reference>
<keyword evidence="2" id="KW-1185">Reference proteome</keyword>
<organism evidence="1 2">
    <name type="scientific">Lagenidium giganteum</name>
    <dbReference type="NCBI Taxonomy" id="4803"/>
    <lineage>
        <taxon>Eukaryota</taxon>
        <taxon>Sar</taxon>
        <taxon>Stramenopiles</taxon>
        <taxon>Oomycota</taxon>
        <taxon>Peronosporomycetes</taxon>
        <taxon>Pythiales</taxon>
        <taxon>Pythiaceae</taxon>
    </lineage>
</organism>
<protein>
    <submittedName>
        <fullName evidence="1">Uncharacterized protein</fullName>
    </submittedName>
</protein>
<evidence type="ECO:0000313" key="2">
    <source>
        <dbReference type="Proteomes" id="UP001146120"/>
    </source>
</evidence>
<gene>
    <name evidence="1" type="ORF">N0F65_006206</name>
</gene>
<proteinExistence type="predicted"/>
<dbReference type="AlphaFoldDB" id="A0AAV2Z7M2"/>